<feature type="transmembrane region" description="Helical" evidence="1">
    <location>
        <begin position="20"/>
        <end position="44"/>
    </location>
</feature>
<evidence type="ECO:0000256" key="1">
    <source>
        <dbReference type="SAM" id="Phobius"/>
    </source>
</evidence>
<organism evidence="2 3">
    <name type="scientific">Liparis tanakae</name>
    <name type="common">Tanaka's snailfish</name>
    <dbReference type="NCBI Taxonomy" id="230148"/>
    <lineage>
        <taxon>Eukaryota</taxon>
        <taxon>Metazoa</taxon>
        <taxon>Chordata</taxon>
        <taxon>Craniata</taxon>
        <taxon>Vertebrata</taxon>
        <taxon>Euteleostomi</taxon>
        <taxon>Actinopterygii</taxon>
        <taxon>Neopterygii</taxon>
        <taxon>Teleostei</taxon>
        <taxon>Neoteleostei</taxon>
        <taxon>Acanthomorphata</taxon>
        <taxon>Eupercaria</taxon>
        <taxon>Perciformes</taxon>
        <taxon>Cottioidei</taxon>
        <taxon>Cottales</taxon>
        <taxon>Liparidae</taxon>
        <taxon>Liparis</taxon>
    </lineage>
</organism>
<keyword evidence="1" id="KW-1133">Transmembrane helix</keyword>
<keyword evidence="3" id="KW-1185">Reference proteome</keyword>
<reference evidence="2 3" key="1">
    <citation type="submission" date="2019-03" db="EMBL/GenBank/DDBJ databases">
        <title>First draft genome of Liparis tanakae, snailfish: a comprehensive survey of snailfish specific genes.</title>
        <authorList>
            <person name="Kim W."/>
            <person name="Song I."/>
            <person name="Jeong J.-H."/>
            <person name="Kim D."/>
            <person name="Kim S."/>
            <person name="Ryu S."/>
            <person name="Song J.Y."/>
            <person name="Lee S.K."/>
        </authorList>
    </citation>
    <scope>NUCLEOTIDE SEQUENCE [LARGE SCALE GENOMIC DNA]</scope>
    <source>
        <tissue evidence="2">Muscle</tissue>
    </source>
</reference>
<keyword evidence="1" id="KW-0472">Membrane</keyword>
<keyword evidence="1" id="KW-0812">Transmembrane</keyword>
<gene>
    <name evidence="2" type="ORF">EYF80_051484</name>
</gene>
<evidence type="ECO:0000313" key="3">
    <source>
        <dbReference type="Proteomes" id="UP000314294"/>
    </source>
</evidence>
<name>A0A4Z2FBR6_9TELE</name>
<accession>A0A4Z2FBR6</accession>
<evidence type="ECO:0000313" key="2">
    <source>
        <dbReference type="EMBL" id="TNN38351.1"/>
    </source>
</evidence>
<dbReference type="Proteomes" id="UP000314294">
    <property type="component" value="Unassembled WGS sequence"/>
</dbReference>
<comment type="caution">
    <text evidence="2">The sequence shown here is derived from an EMBL/GenBank/DDBJ whole genome shotgun (WGS) entry which is preliminary data.</text>
</comment>
<protein>
    <submittedName>
        <fullName evidence="2">Uncharacterized protein</fullName>
    </submittedName>
</protein>
<dbReference type="EMBL" id="SRLO01001379">
    <property type="protein sequence ID" value="TNN38351.1"/>
    <property type="molecule type" value="Genomic_DNA"/>
</dbReference>
<proteinExistence type="predicted"/>
<sequence length="74" mass="7984">MLQYPRVASGWPESENWKESLLLIRLAASGLLLIRLAASGLLLIRLAASGLLLIRLAALAKCDINERCASAPRA</sequence>
<dbReference type="AlphaFoldDB" id="A0A4Z2FBR6"/>